<organism evidence="2 3">
    <name type="scientific">Absidia repens</name>
    <dbReference type="NCBI Taxonomy" id="90262"/>
    <lineage>
        <taxon>Eukaryota</taxon>
        <taxon>Fungi</taxon>
        <taxon>Fungi incertae sedis</taxon>
        <taxon>Mucoromycota</taxon>
        <taxon>Mucoromycotina</taxon>
        <taxon>Mucoromycetes</taxon>
        <taxon>Mucorales</taxon>
        <taxon>Cunninghamellaceae</taxon>
        <taxon>Absidia</taxon>
    </lineage>
</organism>
<evidence type="ECO:0000256" key="1">
    <source>
        <dbReference type="SAM" id="MobiDB-lite"/>
    </source>
</evidence>
<feature type="region of interest" description="Disordered" evidence="1">
    <location>
        <begin position="91"/>
        <end position="152"/>
    </location>
</feature>
<name>A0A1X2I647_9FUNG</name>
<feature type="region of interest" description="Disordered" evidence="1">
    <location>
        <begin position="244"/>
        <end position="263"/>
    </location>
</feature>
<dbReference type="Proteomes" id="UP000193560">
    <property type="component" value="Unassembled WGS sequence"/>
</dbReference>
<feature type="compositionally biased region" description="Low complexity" evidence="1">
    <location>
        <begin position="101"/>
        <end position="127"/>
    </location>
</feature>
<accession>A0A1X2I647</accession>
<evidence type="ECO:0000313" key="2">
    <source>
        <dbReference type="EMBL" id="ORZ10136.1"/>
    </source>
</evidence>
<feature type="compositionally biased region" description="Low complexity" evidence="1">
    <location>
        <begin position="244"/>
        <end position="257"/>
    </location>
</feature>
<reference evidence="2 3" key="1">
    <citation type="submission" date="2016-07" db="EMBL/GenBank/DDBJ databases">
        <title>Pervasive Adenine N6-methylation of Active Genes in Fungi.</title>
        <authorList>
            <consortium name="DOE Joint Genome Institute"/>
            <person name="Mondo S.J."/>
            <person name="Dannebaum R.O."/>
            <person name="Kuo R.C."/>
            <person name="Labutti K."/>
            <person name="Haridas S."/>
            <person name="Kuo A."/>
            <person name="Salamov A."/>
            <person name="Ahrendt S.R."/>
            <person name="Lipzen A."/>
            <person name="Sullivan W."/>
            <person name="Andreopoulos W.B."/>
            <person name="Clum A."/>
            <person name="Lindquist E."/>
            <person name="Daum C."/>
            <person name="Ramamoorthy G.K."/>
            <person name="Gryganskyi A."/>
            <person name="Culley D."/>
            <person name="Magnuson J.K."/>
            <person name="James T.Y."/>
            <person name="O'Malley M.A."/>
            <person name="Stajich J.E."/>
            <person name="Spatafora J.W."/>
            <person name="Visel A."/>
            <person name="Grigoriev I.V."/>
        </authorList>
    </citation>
    <scope>NUCLEOTIDE SEQUENCE [LARGE SCALE GENOMIC DNA]</scope>
    <source>
        <strain evidence="2 3">NRRL 1336</strain>
    </source>
</reference>
<feature type="compositionally biased region" description="Low complexity" evidence="1">
    <location>
        <begin position="20"/>
        <end position="33"/>
    </location>
</feature>
<evidence type="ECO:0000313" key="3">
    <source>
        <dbReference type="Proteomes" id="UP000193560"/>
    </source>
</evidence>
<feature type="region of interest" description="Disordered" evidence="1">
    <location>
        <begin position="285"/>
        <end position="304"/>
    </location>
</feature>
<protein>
    <submittedName>
        <fullName evidence="2">Uncharacterized protein</fullName>
    </submittedName>
</protein>
<keyword evidence="3" id="KW-1185">Reference proteome</keyword>
<dbReference type="AlphaFoldDB" id="A0A1X2I647"/>
<gene>
    <name evidence="2" type="ORF">BCR42DRAFT_422812</name>
</gene>
<sequence>MRPLLAPSSSAPVIHDLTQQEENAPTTATATTEKMNECSSNFKPACTYNYYPSSNSKQQSMDGDDHAVDQQQQCQQCFFCRSSMPRQKSFSLNEPARSVRSGSSSSSSSSLSIHSGQQQQQNHSTSTLHEDDEDIGAHQFPSPPSSIPIPIRTSSSLDTAAATPFMISTTAAAVVPKAMASTPALGTHTLASHITPSTPSSSSSMVHTMSTRFHFKRNTDASKKKSSTTTAASAAFSHHCTASAINNNNSNRSSNGSDHGKSGRFVRSLIHRKVSFPTLFSSNKKVHPITTNDDDRSVGSSFLL</sequence>
<proteinExistence type="predicted"/>
<feature type="region of interest" description="Disordered" evidence="1">
    <location>
        <begin position="1"/>
        <end position="37"/>
    </location>
</feature>
<dbReference type="EMBL" id="MCGE01000025">
    <property type="protein sequence ID" value="ORZ10136.1"/>
    <property type="molecule type" value="Genomic_DNA"/>
</dbReference>
<comment type="caution">
    <text evidence="2">The sequence shown here is derived from an EMBL/GenBank/DDBJ whole genome shotgun (WGS) entry which is preliminary data.</text>
</comment>